<keyword evidence="2" id="KW-0812">Transmembrane</keyword>
<keyword evidence="2" id="KW-0472">Membrane</keyword>
<accession>A0A4S8MQU9</accession>
<dbReference type="EMBL" id="ML179050">
    <property type="protein sequence ID" value="THV05335.1"/>
    <property type="molecule type" value="Genomic_DNA"/>
</dbReference>
<reference evidence="4 5" key="1">
    <citation type="journal article" date="2019" name="Nat. Ecol. Evol.">
        <title>Megaphylogeny resolves global patterns of mushroom evolution.</title>
        <authorList>
            <person name="Varga T."/>
            <person name="Krizsan K."/>
            <person name="Foldi C."/>
            <person name="Dima B."/>
            <person name="Sanchez-Garcia M."/>
            <person name="Sanchez-Ramirez S."/>
            <person name="Szollosi G.J."/>
            <person name="Szarkandi J.G."/>
            <person name="Papp V."/>
            <person name="Albert L."/>
            <person name="Andreopoulos W."/>
            <person name="Angelini C."/>
            <person name="Antonin V."/>
            <person name="Barry K.W."/>
            <person name="Bougher N.L."/>
            <person name="Buchanan P."/>
            <person name="Buyck B."/>
            <person name="Bense V."/>
            <person name="Catcheside P."/>
            <person name="Chovatia M."/>
            <person name="Cooper J."/>
            <person name="Damon W."/>
            <person name="Desjardin D."/>
            <person name="Finy P."/>
            <person name="Geml J."/>
            <person name="Haridas S."/>
            <person name="Hughes K."/>
            <person name="Justo A."/>
            <person name="Karasinski D."/>
            <person name="Kautmanova I."/>
            <person name="Kiss B."/>
            <person name="Kocsube S."/>
            <person name="Kotiranta H."/>
            <person name="LaButti K.M."/>
            <person name="Lechner B.E."/>
            <person name="Liimatainen K."/>
            <person name="Lipzen A."/>
            <person name="Lukacs Z."/>
            <person name="Mihaltcheva S."/>
            <person name="Morgado L.N."/>
            <person name="Niskanen T."/>
            <person name="Noordeloos M.E."/>
            <person name="Ohm R.A."/>
            <person name="Ortiz-Santana B."/>
            <person name="Ovrebo C."/>
            <person name="Racz N."/>
            <person name="Riley R."/>
            <person name="Savchenko A."/>
            <person name="Shiryaev A."/>
            <person name="Soop K."/>
            <person name="Spirin V."/>
            <person name="Szebenyi C."/>
            <person name="Tomsovsky M."/>
            <person name="Tulloss R.E."/>
            <person name="Uehling J."/>
            <person name="Grigoriev I.V."/>
            <person name="Vagvolgyi C."/>
            <person name="Papp T."/>
            <person name="Martin F.M."/>
            <person name="Miettinen O."/>
            <person name="Hibbett D.S."/>
            <person name="Nagy L.G."/>
        </authorList>
    </citation>
    <scope>NUCLEOTIDE SEQUENCE [LARGE SCALE GENOMIC DNA]</scope>
    <source>
        <strain evidence="4 5">CBS 962.96</strain>
    </source>
</reference>
<evidence type="ECO:0000256" key="3">
    <source>
        <dbReference type="SAM" id="SignalP"/>
    </source>
</evidence>
<feature type="region of interest" description="Disordered" evidence="1">
    <location>
        <begin position="282"/>
        <end position="375"/>
    </location>
</feature>
<feature type="compositionally biased region" description="Basic residues" evidence="1">
    <location>
        <begin position="307"/>
        <end position="327"/>
    </location>
</feature>
<gene>
    <name evidence="4" type="ORF">K435DRAFT_774014</name>
</gene>
<dbReference type="AlphaFoldDB" id="A0A4S8MQU9"/>
<feature type="region of interest" description="Disordered" evidence="1">
    <location>
        <begin position="101"/>
        <end position="184"/>
    </location>
</feature>
<protein>
    <recommendedName>
        <fullName evidence="6">Mid2 domain-containing protein</fullName>
    </recommendedName>
</protein>
<evidence type="ECO:0000256" key="2">
    <source>
        <dbReference type="SAM" id="Phobius"/>
    </source>
</evidence>
<evidence type="ECO:0000256" key="1">
    <source>
        <dbReference type="SAM" id="MobiDB-lite"/>
    </source>
</evidence>
<proteinExistence type="predicted"/>
<keyword evidence="5" id="KW-1185">Reference proteome</keyword>
<evidence type="ECO:0000313" key="5">
    <source>
        <dbReference type="Proteomes" id="UP000297245"/>
    </source>
</evidence>
<keyword evidence="2" id="KW-1133">Transmembrane helix</keyword>
<feature type="transmembrane region" description="Helical" evidence="2">
    <location>
        <begin position="203"/>
        <end position="233"/>
    </location>
</feature>
<sequence>MRSLALLSALAAGSYASVLLTPPSRDPTTPELVLTWGPNEDIDLDSDIISPHLERSQYLCSIYINGQTRLEVSVDARSHDPADLSSESVSRRVSEIYAQGYANDDSSPSFTSLPIHHQEGSPNLPPSSSASPQTPIVHCTPTDSSDALSSSPSFDDFSDIDSSSADAYHDPSTRPHSHHISYPHPHVYTHTGPCPHSSLHKRIGFGFINILDLLSVLGVVLLAVCASGIAALLRKHRARGGAGGGILGGLGPHRTRHGRHHSYDSGYDYDYNYDYDYEKKSPVESDSEGFENQFGHHYSHSTSSSGSKHHRFNSLNHHYYHHQQQHHHSNDYSTFTNENPVHGSESNRDHDPSHYAGFSYHHGPGSYQHLPASGDGYQSEEVMKYIDSKLR</sequence>
<name>A0A4S8MQU9_DENBC</name>
<feature type="compositionally biased region" description="Low complexity" evidence="1">
    <location>
        <begin position="143"/>
        <end position="166"/>
    </location>
</feature>
<feature type="chain" id="PRO_5020782643" description="Mid2 domain-containing protein" evidence="3">
    <location>
        <begin position="17"/>
        <end position="391"/>
    </location>
</feature>
<evidence type="ECO:0000313" key="4">
    <source>
        <dbReference type="EMBL" id="THV05335.1"/>
    </source>
</evidence>
<evidence type="ECO:0008006" key="6">
    <source>
        <dbReference type="Google" id="ProtNLM"/>
    </source>
</evidence>
<dbReference type="OrthoDB" id="10654299at2759"/>
<dbReference type="Proteomes" id="UP000297245">
    <property type="component" value="Unassembled WGS sequence"/>
</dbReference>
<feature type="signal peptide" evidence="3">
    <location>
        <begin position="1"/>
        <end position="16"/>
    </location>
</feature>
<keyword evidence="3" id="KW-0732">Signal</keyword>
<organism evidence="4 5">
    <name type="scientific">Dendrothele bispora (strain CBS 962.96)</name>
    <dbReference type="NCBI Taxonomy" id="1314807"/>
    <lineage>
        <taxon>Eukaryota</taxon>
        <taxon>Fungi</taxon>
        <taxon>Dikarya</taxon>
        <taxon>Basidiomycota</taxon>
        <taxon>Agaricomycotina</taxon>
        <taxon>Agaricomycetes</taxon>
        <taxon>Agaricomycetidae</taxon>
        <taxon>Agaricales</taxon>
        <taxon>Agaricales incertae sedis</taxon>
        <taxon>Dendrothele</taxon>
    </lineage>
</organism>